<evidence type="ECO:0000256" key="1">
    <source>
        <dbReference type="SAM" id="Coils"/>
    </source>
</evidence>
<dbReference type="GO" id="GO:0000796">
    <property type="term" value="C:condensin complex"/>
    <property type="evidence" value="ECO:0007669"/>
    <property type="project" value="TreeGrafter"/>
</dbReference>
<keyword evidence="1" id="KW-0175">Coiled coil</keyword>
<proteinExistence type="predicted"/>
<dbReference type="GO" id="GO:0003682">
    <property type="term" value="F:chromatin binding"/>
    <property type="evidence" value="ECO:0007669"/>
    <property type="project" value="TreeGrafter"/>
</dbReference>
<dbReference type="InterPro" id="IPR027417">
    <property type="entry name" value="P-loop_NTPase"/>
</dbReference>
<feature type="coiled-coil region" evidence="1">
    <location>
        <begin position="883"/>
        <end position="910"/>
    </location>
</feature>
<gene>
    <name evidence="3" type="ORF">CDO52_01760</name>
</gene>
<keyword evidence="4" id="KW-1185">Reference proteome</keyword>
<feature type="compositionally biased region" description="Basic and acidic residues" evidence="2">
    <location>
        <begin position="553"/>
        <end position="563"/>
    </location>
</feature>
<dbReference type="PANTHER" id="PTHR43941">
    <property type="entry name" value="STRUCTURAL MAINTENANCE OF CHROMOSOMES PROTEIN 2"/>
    <property type="match status" value="1"/>
</dbReference>
<evidence type="ECO:0000256" key="2">
    <source>
        <dbReference type="SAM" id="MobiDB-lite"/>
    </source>
</evidence>
<feature type="compositionally biased region" description="Basic and acidic residues" evidence="2">
    <location>
        <begin position="11"/>
        <end position="21"/>
    </location>
</feature>
<feature type="region of interest" description="Disordered" evidence="2">
    <location>
        <begin position="639"/>
        <end position="684"/>
    </location>
</feature>
<feature type="coiled-coil region" evidence="1">
    <location>
        <begin position="963"/>
        <end position="1078"/>
    </location>
</feature>
<dbReference type="KEGG" id="ngv:CDO52_01760"/>
<dbReference type="Pfam" id="PF13558">
    <property type="entry name" value="SbcC_Walker_B"/>
    <property type="match status" value="1"/>
</dbReference>
<dbReference type="SUPFAM" id="SSF52540">
    <property type="entry name" value="P-loop containing nucleoside triphosphate hydrolases"/>
    <property type="match status" value="1"/>
</dbReference>
<dbReference type="PANTHER" id="PTHR43941:SF1">
    <property type="entry name" value="STRUCTURAL MAINTENANCE OF CHROMOSOMES PROTEIN 2"/>
    <property type="match status" value="1"/>
</dbReference>
<protein>
    <submittedName>
        <fullName evidence="3">TIGR02680 family protein</fullName>
    </submittedName>
</protein>
<dbReference type="GO" id="GO:0000785">
    <property type="term" value="C:chromatin"/>
    <property type="evidence" value="ECO:0007669"/>
    <property type="project" value="TreeGrafter"/>
</dbReference>
<feature type="region of interest" description="Disordered" evidence="2">
    <location>
        <begin position="1"/>
        <end position="65"/>
    </location>
</feature>
<organism evidence="3 4">
    <name type="scientific">Nocardiopsis gilva YIM 90087</name>
    <dbReference type="NCBI Taxonomy" id="1235441"/>
    <lineage>
        <taxon>Bacteria</taxon>
        <taxon>Bacillati</taxon>
        <taxon>Actinomycetota</taxon>
        <taxon>Actinomycetes</taxon>
        <taxon>Streptosporangiales</taxon>
        <taxon>Nocardiopsidaceae</taxon>
        <taxon>Nocardiopsis</taxon>
    </lineage>
</organism>
<dbReference type="NCBIfam" id="TIGR02680">
    <property type="entry name" value="TIGR02680 family protein"/>
    <property type="match status" value="1"/>
</dbReference>
<feature type="coiled-coil region" evidence="1">
    <location>
        <begin position="367"/>
        <end position="401"/>
    </location>
</feature>
<dbReference type="GO" id="GO:0000793">
    <property type="term" value="C:condensed chromosome"/>
    <property type="evidence" value="ECO:0007669"/>
    <property type="project" value="TreeGrafter"/>
</dbReference>
<evidence type="ECO:0000313" key="4">
    <source>
        <dbReference type="Proteomes" id="UP000215005"/>
    </source>
</evidence>
<dbReference type="EMBL" id="CP022753">
    <property type="protein sequence ID" value="ASU81688.1"/>
    <property type="molecule type" value="Genomic_DNA"/>
</dbReference>
<dbReference type="Proteomes" id="UP000215005">
    <property type="component" value="Chromosome"/>
</dbReference>
<sequence length="1464" mass="163411">MVPRGANPPGGRRDPPPDRARPPTPPRNRQLEGDADGGAFPGTRGRRGPTEARHRKRGRLTPVADQEKVTALDPADWLRAARTGGAPEPVRERWQPLRVGIVNLWEYDDTEFWFADGRLVLRGGNGTGKTKVLELTTLMLLRGEITPPALDPFGSRHRTMRFNLLPSGEEDDPRPPADTGLGYAWAEFGRLDDEGQPRYLTFGLGAVARRGAGTESPERWMFRTARRIGTDLVLASPTGPLPEKELREQRGVEVIKNAEVYRRELARELFAVDPSAYGNLTELLKQLRRPKLGERLNPKELERTLRDALPELATDEVTQLAEGWDRLEELRLGVEKLENAAARVAEFVRRGWLPWVRMVVRGRADELASATTRLDDTTRDKRKAQNDLATTENELAEKVAEHGAAKSQLDAHQVRLRELLESNAYRDAVSAMQRVEALRHQANREQEIAAEHRTAVSGCEKWEGRAREKLLKTRTEHDAAVEHVEGTLQSLRESTTDAGLITAAADLIDSRDVEALRSLYGSRIERLNHLTTLHARWEKAQQRVDQLDSVLEDRDRQEQEARTGVDQAQSSVERATAALEKRLAHWVDALDSAPPTPDQVSAWHGMVEDASASDAENRRSLCDALGTHLSDAQKRLRDQREELRTERHPFDLRKTHAESELESARSETDAAPPEPGLWKRRRRPEASAEMGAPFWRCVQPRADVDSELLAGLEATLAAAGLLDAWLATDGTLLTDDADTFFAPAEPTALTDPTDGPVTLTAVLEPTPNGGVTSDRIAEVLSRITWHPRRPPTPADEDVWLAADGSWSTGALTGRAVASRPAAYLGATAREQARQRRIEALESELTVLDGEIAAIDSQIGLVREQLDHLDTAREELPRKEENALVTALARLRAARDQHEGAEQELTRAVTAHDEALGKRDRERAEASSYAADHAFPLDRLDDVRRALDTYNSAIGRLEYDLARLRAYEERVDESEGELSDAAALAEEAREKRDEAIQRAEAAEIKARTAEESVGTDYETLRRKRENLEDTINALDKSTEQSAQAVSVLRVRHGRAETVLDSHEQARAQAEQRRETAIATLWRAADEGLVSAVGVPVPDSRTIKPSLEMAQEIRKTIREASTVGQERAWRQCYAALQQVRQALLPTRDAILEDEEDGDLPRISIQVDPTSGRVAPNVAAEELTAQVQAQRNKFDAEQQRVLTRLLESTFIEHLKERLDYTESVFTRINGRLVQHPTRQGHTLRLRWEADADHAEAGQVVEALRQGYEHLAENRQAMVRAFLKRRIEAAREQASAEGIADWQRHLAIALDYRRWLRIGLEFRPGPGARWRPFDAARHGSKSGGEKVILLSQPLFAAAVVAYDAAGPHAPRMVWLDEAMTGVDSQVKADFMGLTVEFDLDLMLTAHDEWCRYASVPAVAVYDLSRQRFVPGVDAMPYLWCGGDWQRCEATLAARRSETASAPADEGLF</sequence>
<evidence type="ECO:0000313" key="3">
    <source>
        <dbReference type="EMBL" id="ASU81688.1"/>
    </source>
</evidence>
<feature type="region of interest" description="Disordered" evidence="2">
    <location>
        <begin position="553"/>
        <end position="573"/>
    </location>
</feature>
<accession>A0A223S0P7</accession>
<reference evidence="3 4" key="1">
    <citation type="submission" date="2017-08" db="EMBL/GenBank/DDBJ databases">
        <title>The complete genome sequence of Nocardiopsis gilva YIM 90087.</title>
        <authorList>
            <person name="Yin M."/>
            <person name="Tang S."/>
        </authorList>
    </citation>
    <scope>NUCLEOTIDE SEQUENCE [LARGE SCALE GENOMIC DNA]</scope>
    <source>
        <strain evidence="3 4">YIM 90087</strain>
    </source>
</reference>
<name>A0A223S0P7_9ACTN</name>
<dbReference type="InterPro" id="IPR013496">
    <property type="entry name" value="CHP02680"/>
</dbReference>
<feature type="compositionally biased region" description="Basic and acidic residues" evidence="2">
    <location>
        <begin position="639"/>
        <end position="668"/>
    </location>
</feature>
<feature type="compositionally biased region" description="Low complexity" evidence="2">
    <location>
        <begin position="1"/>
        <end position="10"/>
    </location>
</feature>